<organism evidence="1 2">
    <name type="scientific">Bacillus cereus VD133</name>
    <dbReference type="NCBI Taxonomy" id="1053233"/>
    <lineage>
        <taxon>Bacteria</taxon>
        <taxon>Bacillati</taxon>
        <taxon>Bacillota</taxon>
        <taxon>Bacilli</taxon>
        <taxon>Bacillales</taxon>
        <taxon>Bacillaceae</taxon>
        <taxon>Bacillus</taxon>
        <taxon>Bacillus cereus group</taxon>
    </lineage>
</organism>
<accession>A0A9W5PJF1</accession>
<reference evidence="1 2" key="1">
    <citation type="submission" date="2012-12" db="EMBL/GenBank/DDBJ databases">
        <title>The Genome Sequence of Bacillus cereus VD133.</title>
        <authorList>
            <consortium name="The Broad Institute Genome Sequencing Platform"/>
            <consortium name="The Broad Institute Genome Sequencing Center for Infectious Disease"/>
            <person name="Feldgarden M."/>
            <person name="Van der Auwera G.A."/>
            <person name="Mahillon J."/>
            <person name="Duprez V."/>
            <person name="Timmery S."/>
            <person name="Mattelet C."/>
            <person name="Dierick K."/>
            <person name="Sun M."/>
            <person name="Yu Z."/>
            <person name="Zhu L."/>
            <person name="Hu X."/>
            <person name="Shank E.B."/>
            <person name="Swiecicka I."/>
            <person name="Hansen B.M."/>
            <person name="Andrup L."/>
            <person name="Walker B."/>
            <person name="Young S.K."/>
            <person name="Zeng Q."/>
            <person name="Gargeya S."/>
            <person name="Fitzgerald M."/>
            <person name="Haas B."/>
            <person name="Abouelleil A."/>
            <person name="Alvarado L."/>
            <person name="Arachchi H.M."/>
            <person name="Berlin A.M."/>
            <person name="Chapman S.B."/>
            <person name="Dewar J."/>
            <person name="Goldberg J."/>
            <person name="Griggs A."/>
            <person name="Gujja S."/>
            <person name="Hansen M."/>
            <person name="Howarth C."/>
            <person name="Imamovic A."/>
            <person name="Larimer J."/>
            <person name="McCowan C."/>
            <person name="Murphy C."/>
            <person name="Neiman D."/>
            <person name="Pearson M."/>
            <person name="Priest M."/>
            <person name="Roberts A."/>
            <person name="Saif S."/>
            <person name="Shea T."/>
            <person name="Sisk P."/>
            <person name="Sykes S."/>
            <person name="Wortman J."/>
            <person name="Nusbaum C."/>
            <person name="Birren B."/>
        </authorList>
    </citation>
    <scope>NUCLEOTIDE SEQUENCE [LARGE SCALE GENOMIC DNA]</scope>
    <source>
        <strain evidence="1 2">VD133</strain>
    </source>
</reference>
<dbReference type="AlphaFoldDB" id="A0A9W5PJF1"/>
<protein>
    <submittedName>
        <fullName evidence="1">Uncharacterized protein</fullName>
    </submittedName>
</protein>
<proteinExistence type="predicted"/>
<evidence type="ECO:0000313" key="1">
    <source>
        <dbReference type="EMBL" id="EOO23827.1"/>
    </source>
</evidence>
<name>A0A9W5PJF1_BACCE</name>
<dbReference type="Proteomes" id="UP000014018">
    <property type="component" value="Unassembled WGS sequence"/>
</dbReference>
<dbReference type="EMBL" id="AHFB01000185">
    <property type="protein sequence ID" value="EOO23827.1"/>
    <property type="molecule type" value="Genomic_DNA"/>
</dbReference>
<gene>
    <name evidence="1" type="ORF">IIU_06926</name>
</gene>
<dbReference type="RefSeq" id="WP_016110608.1">
    <property type="nucleotide sequence ID" value="NZ_KB976178.1"/>
</dbReference>
<sequence length="132" mass="15687">MKCEISAINMIKVTYDINDNRNYSLKMLSNYQKTLWTHLSFSTFHNFLESAGLDRNTIFELLPVNFKGVIWESLEVEDFNFINSITTPMRCLEIMKKYNLLELAALHKPDLLYKLTWLQKRWEKGCHIFVNC</sequence>
<comment type="caution">
    <text evidence="1">The sequence shown here is derived from an EMBL/GenBank/DDBJ whole genome shotgun (WGS) entry which is preliminary data.</text>
</comment>
<evidence type="ECO:0000313" key="2">
    <source>
        <dbReference type="Proteomes" id="UP000014018"/>
    </source>
</evidence>